<dbReference type="AlphaFoldDB" id="A0A7X0EC96"/>
<accession>A0A7X0EC96</accession>
<gene>
    <name evidence="1" type="ORF">FHS74_002038</name>
</gene>
<dbReference type="EMBL" id="JACIIZ010000005">
    <property type="protein sequence ID" value="MBB6251487.1"/>
    <property type="molecule type" value="Genomic_DNA"/>
</dbReference>
<proteinExistence type="predicted"/>
<evidence type="ECO:0000313" key="2">
    <source>
        <dbReference type="Proteomes" id="UP000539175"/>
    </source>
</evidence>
<dbReference type="Proteomes" id="UP000539175">
    <property type="component" value="Unassembled WGS sequence"/>
</dbReference>
<keyword evidence="2" id="KW-1185">Reference proteome</keyword>
<dbReference type="RefSeq" id="WP_184800024.1">
    <property type="nucleotide sequence ID" value="NZ_JACIIZ010000005.1"/>
</dbReference>
<organism evidence="1 2">
    <name type="scientific">Nitrospirillum iridis</name>
    <dbReference type="NCBI Taxonomy" id="765888"/>
    <lineage>
        <taxon>Bacteria</taxon>
        <taxon>Pseudomonadati</taxon>
        <taxon>Pseudomonadota</taxon>
        <taxon>Alphaproteobacteria</taxon>
        <taxon>Rhodospirillales</taxon>
        <taxon>Azospirillaceae</taxon>
        <taxon>Nitrospirillum</taxon>
    </lineage>
</organism>
<comment type="caution">
    <text evidence="1">The sequence shown here is derived from an EMBL/GenBank/DDBJ whole genome shotgun (WGS) entry which is preliminary data.</text>
</comment>
<evidence type="ECO:0000313" key="1">
    <source>
        <dbReference type="EMBL" id="MBB6251487.1"/>
    </source>
</evidence>
<sequence length="170" mass="17311">MIAQTALPPHASSSPVPVVQPGAAGWAWVASCGAIHQALAAGDLRLPVGRDEALRLVMAGERVACFAPDAPPGAGRFLALGHVQAGGMVVDRDAAGREWACRRVAYLPTRTAPLAAVLDGALAAMGWGTSLPVGLMRLDGARLDAIACALAVFTGIAFPPGRIASLDDVD</sequence>
<protein>
    <submittedName>
        <fullName evidence="1">Uncharacterized protein</fullName>
    </submittedName>
</protein>
<name>A0A7X0EC96_9PROT</name>
<reference evidence="1 2" key="1">
    <citation type="submission" date="2020-08" db="EMBL/GenBank/DDBJ databases">
        <title>Genomic Encyclopedia of Type Strains, Phase IV (KMG-IV): sequencing the most valuable type-strain genomes for metagenomic binning, comparative biology and taxonomic classification.</title>
        <authorList>
            <person name="Goeker M."/>
        </authorList>
    </citation>
    <scope>NUCLEOTIDE SEQUENCE [LARGE SCALE GENOMIC DNA]</scope>
    <source>
        <strain evidence="1 2">DSM 22198</strain>
    </source>
</reference>